<accession>A0A7S9LTI6</accession>
<keyword evidence="5" id="KW-0547">Nucleotide-binding</keyword>
<evidence type="ECO:0000256" key="7">
    <source>
        <dbReference type="ARBA" id="ARBA00022840"/>
    </source>
</evidence>
<dbReference type="SMART" id="SM00065">
    <property type="entry name" value="GAF"/>
    <property type="match status" value="1"/>
</dbReference>
<dbReference type="PANTHER" id="PTHR43102:SF2">
    <property type="entry name" value="GAF DOMAIN-CONTAINING PROTEIN"/>
    <property type="match status" value="1"/>
</dbReference>
<dbReference type="SMART" id="SM00911">
    <property type="entry name" value="HWE_HK"/>
    <property type="match status" value="1"/>
</dbReference>
<dbReference type="InterPro" id="IPR003018">
    <property type="entry name" value="GAF"/>
</dbReference>
<dbReference type="Pfam" id="PF07536">
    <property type="entry name" value="HWE_HK"/>
    <property type="match status" value="1"/>
</dbReference>
<dbReference type="KEGG" id="poz:I0K15_02830"/>
<keyword evidence="3" id="KW-0597">Phosphoprotein</keyword>
<dbReference type="SUPFAM" id="SSF55781">
    <property type="entry name" value="GAF domain-like"/>
    <property type="match status" value="1"/>
</dbReference>
<reference evidence="10 11" key="1">
    <citation type="submission" date="2020-11" db="EMBL/GenBank/DDBJ databases">
        <title>Description of Pontivivens ytuae sp. nov. isolated from deep sea sediment of Mariana Trench.</title>
        <authorList>
            <person name="Wang Z."/>
            <person name="Sun Q.-L."/>
            <person name="Xu X.-D."/>
            <person name="Tang Y.-Z."/>
            <person name="Zhang J."/>
        </authorList>
    </citation>
    <scope>NUCLEOTIDE SEQUENCE [LARGE SCALE GENOMIC DNA]</scope>
    <source>
        <strain evidence="10 11">MT2928</strain>
    </source>
</reference>
<feature type="domain" description="Signal transduction histidine kinase HWE region" evidence="9">
    <location>
        <begin position="180"/>
        <end position="264"/>
    </location>
</feature>
<evidence type="ECO:0000256" key="4">
    <source>
        <dbReference type="ARBA" id="ARBA00022679"/>
    </source>
</evidence>
<dbReference type="InterPro" id="IPR029016">
    <property type="entry name" value="GAF-like_dom_sf"/>
</dbReference>
<dbReference type="EC" id="2.7.13.3" evidence="2"/>
<dbReference type="PANTHER" id="PTHR43102">
    <property type="entry name" value="SLR1143 PROTEIN"/>
    <property type="match status" value="1"/>
</dbReference>
<dbReference type="Gene3D" id="3.30.565.10">
    <property type="entry name" value="Histidine kinase-like ATPase, C-terminal domain"/>
    <property type="match status" value="1"/>
</dbReference>
<dbReference type="Gene3D" id="3.30.450.40">
    <property type="match status" value="1"/>
</dbReference>
<sequence>MTAHVDIYEEQRLRLLRATDLLDSDQQERFDRFTRLASAVTGCPMALISLVDADRQWFKSKIGLDLDETPREVAFCDHTIRQRIPLVIPDATVDPRFRDNPLVTGPPHLRFYAGAPLWLAPEQCVGSLCVLDTEPRDGLPADKLSALEDLAATLVREIRARIGAHEDLARLADQEVVIAELKHRMGNMYSNISAMIRHSDNFTLRREDFVTEIQQRIDMMAHAQRRLAERDFRSADLGGLVSDAVRDFGIKAGGGDRIRLKGIPVSVNARGAMSVALMINELGTNALKHGALSRDDGAIEVDWGRQGDRFVLSWTESGGRAAPASDRRGFGSILLREIIPQDLSGELDTGYAETGLYYRLAMEPDRFLV</sequence>
<dbReference type="GO" id="GO:0005524">
    <property type="term" value="F:ATP binding"/>
    <property type="evidence" value="ECO:0007669"/>
    <property type="project" value="UniProtKB-KW"/>
</dbReference>
<dbReference type="AlphaFoldDB" id="A0A7S9LTI6"/>
<keyword evidence="4" id="KW-0808">Transferase</keyword>
<dbReference type="InterPro" id="IPR011102">
    <property type="entry name" value="Sig_transdc_His_kinase_HWE"/>
</dbReference>
<protein>
    <recommendedName>
        <fullName evidence="2">histidine kinase</fullName>
        <ecNumber evidence="2">2.7.13.3</ecNumber>
    </recommendedName>
</protein>
<keyword evidence="7" id="KW-0067">ATP-binding</keyword>
<dbReference type="InterPro" id="IPR036890">
    <property type="entry name" value="HATPase_C_sf"/>
</dbReference>
<evidence type="ECO:0000256" key="5">
    <source>
        <dbReference type="ARBA" id="ARBA00022741"/>
    </source>
</evidence>
<dbReference type="GO" id="GO:0004673">
    <property type="term" value="F:protein histidine kinase activity"/>
    <property type="evidence" value="ECO:0007669"/>
    <property type="project" value="UniProtKB-EC"/>
</dbReference>
<organism evidence="10 11">
    <name type="scientific">Pontivivens ytuae</name>
    <dbReference type="NCBI Taxonomy" id="2789856"/>
    <lineage>
        <taxon>Bacteria</taxon>
        <taxon>Pseudomonadati</taxon>
        <taxon>Pseudomonadota</taxon>
        <taxon>Alphaproteobacteria</taxon>
        <taxon>Rhodobacterales</taxon>
        <taxon>Paracoccaceae</taxon>
        <taxon>Pontivivens</taxon>
    </lineage>
</organism>
<evidence type="ECO:0000313" key="10">
    <source>
        <dbReference type="EMBL" id="QPH54730.1"/>
    </source>
</evidence>
<gene>
    <name evidence="10" type="ORF">I0K15_02830</name>
</gene>
<evidence type="ECO:0000256" key="3">
    <source>
        <dbReference type="ARBA" id="ARBA00022553"/>
    </source>
</evidence>
<dbReference type="Proteomes" id="UP000594800">
    <property type="component" value="Chromosome"/>
</dbReference>
<dbReference type="EMBL" id="CP064942">
    <property type="protein sequence ID" value="QPH54730.1"/>
    <property type="molecule type" value="Genomic_DNA"/>
</dbReference>
<comment type="catalytic activity">
    <reaction evidence="1">
        <text>ATP + protein L-histidine = ADP + protein N-phospho-L-histidine.</text>
        <dbReference type="EC" id="2.7.13.3"/>
    </reaction>
</comment>
<proteinExistence type="predicted"/>
<keyword evidence="11" id="KW-1185">Reference proteome</keyword>
<evidence type="ECO:0000256" key="6">
    <source>
        <dbReference type="ARBA" id="ARBA00022777"/>
    </source>
</evidence>
<evidence type="ECO:0000256" key="1">
    <source>
        <dbReference type="ARBA" id="ARBA00000085"/>
    </source>
</evidence>
<evidence type="ECO:0000313" key="11">
    <source>
        <dbReference type="Proteomes" id="UP000594800"/>
    </source>
</evidence>
<evidence type="ECO:0000259" key="9">
    <source>
        <dbReference type="SMART" id="SM00911"/>
    </source>
</evidence>
<dbReference type="Pfam" id="PF01590">
    <property type="entry name" value="GAF"/>
    <property type="match status" value="1"/>
</dbReference>
<keyword evidence="6" id="KW-0418">Kinase</keyword>
<evidence type="ECO:0000256" key="2">
    <source>
        <dbReference type="ARBA" id="ARBA00012438"/>
    </source>
</evidence>
<feature type="domain" description="GAF" evidence="8">
    <location>
        <begin position="25"/>
        <end position="176"/>
    </location>
</feature>
<dbReference type="RefSeq" id="WP_196103938.1">
    <property type="nucleotide sequence ID" value="NZ_CP064942.1"/>
</dbReference>
<name>A0A7S9LTI6_9RHOB</name>
<evidence type="ECO:0000259" key="8">
    <source>
        <dbReference type="SMART" id="SM00065"/>
    </source>
</evidence>